<accession>A0A6P5A199</accession>
<keyword evidence="2" id="KW-0472">Membrane</keyword>
<dbReference type="GO" id="GO:0098609">
    <property type="term" value="P:cell-cell adhesion"/>
    <property type="evidence" value="ECO:0007669"/>
    <property type="project" value="TreeGrafter"/>
</dbReference>
<evidence type="ECO:0000256" key="6">
    <source>
        <dbReference type="SAM" id="SignalP"/>
    </source>
</evidence>
<evidence type="ECO:0000256" key="4">
    <source>
        <dbReference type="ARBA" id="ARBA00023180"/>
    </source>
</evidence>
<dbReference type="Gene3D" id="2.60.40.10">
    <property type="entry name" value="Immunoglobulins"/>
    <property type="match status" value="2"/>
</dbReference>
<reference evidence="9" key="1">
    <citation type="submission" date="2025-08" db="UniProtKB">
        <authorList>
            <consortium name="RefSeq"/>
        </authorList>
    </citation>
    <scope>IDENTIFICATION</scope>
    <source>
        <tissue evidence="9">Gonad</tissue>
    </source>
</reference>
<keyword evidence="5" id="KW-0393">Immunoglobulin domain</keyword>
<dbReference type="GeneID" id="109481948"/>
<evidence type="ECO:0000313" key="8">
    <source>
        <dbReference type="Proteomes" id="UP000515135"/>
    </source>
</evidence>
<feature type="domain" description="Ig-like" evidence="7">
    <location>
        <begin position="154"/>
        <end position="236"/>
    </location>
</feature>
<dbReference type="InterPro" id="IPR051275">
    <property type="entry name" value="Cell_adhesion_signaling"/>
</dbReference>
<feature type="chain" id="PRO_5028469702" evidence="6">
    <location>
        <begin position="28"/>
        <end position="236"/>
    </location>
</feature>
<gene>
    <name evidence="9" type="primary">LOC109481948</name>
</gene>
<name>A0A6P5A199_BRABE</name>
<dbReference type="OrthoDB" id="8825892at2759"/>
<proteinExistence type="predicted"/>
<sequence>MSLQLICVNISPIVAVLVAIQVAAVNSQTINENGVLQPRLGRKILSAGHSVDYVIKPSDTDAVVNGSATLYCKINSVMTSTSVKWFGPPNFHFRTEGRSSGHPRYSVTGGEGEYNLLISPVRPEDGGMFRCWVRELRGEPAEAMLTVLTQTGAPVITGYSNPVREGTTLTLSCTSHGGDPPSTLSWSLGAAPLEGTTDDNEIRATIRITREHHGQAVACTASQPGCSVGEHHCVVP</sequence>
<keyword evidence="4" id="KW-0325">Glycoprotein</keyword>
<dbReference type="Proteomes" id="UP000515135">
    <property type="component" value="Unplaced"/>
</dbReference>
<dbReference type="InterPro" id="IPR013783">
    <property type="entry name" value="Ig-like_fold"/>
</dbReference>
<feature type="domain" description="Ig-like" evidence="7">
    <location>
        <begin position="38"/>
        <end position="146"/>
    </location>
</feature>
<dbReference type="InterPro" id="IPR007110">
    <property type="entry name" value="Ig-like_dom"/>
</dbReference>
<evidence type="ECO:0000256" key="2">
    <source>
        <dbReference type="ARBA" id="ARBA00023136"/>
    </source>
</evidence>
<dbReference type="PANTHER" id="PTHR11640">
    <property type="entry name" value="NEPHRIN"/>
    <property type="match status" value="1"/>
</dbReference>
<feature type="signal peptide" evidence="6">
    <location>
        <begin position="1"/>
        <end position="27"/>
    </location>
</feature>
<evidence type="ECO:0000256" key="3">
    <source>
        <dbReference type="ARBA" id="ARBA00023157"/>
    </source>
</evidence>
<evidence type="ECO:0000256" key="1">
    <source>
        <dbReference type="ARBA" id="ARBA00004479"/>
    </source>
</evidence>
<dbReference type="GO" id="GO:0050839">
    <property type="term" value="F:cell adhesion molecule binding"/>
    <property type="evidence" value="ECO:0007669"/>
    <property type="project" value="TreeGrafter"/>
</dbReference>
<dbReference type="PANTHER" id="PTHR11640:SF155">
    <property type="entry name" value="IG-LIKE DOMAIN-CONTAINING PROTEIN"/>
    <property type="match status" value="1"/>
</dbReference>
<dbReference type="Pfam" id="PF13927">
    <property type="entry name" value="Ig_3"/>
    <property type="match status" value="1"/>
</dbReference>
<dbReference type="SMART" id="SM00409">
    <property type="entry name" value="IG"/>
    <property type="match status" value="2"/>
</dbReference>
<dbReference type="PROSITE" id="PS50835">
    <property type="entry name" value="IG_LIKE"/>
    <property type="match status" value="2"/>
</dbReference>
<organism evidence="8 9">
    <name type="scientific">Branchiostoma belcheri</name>
    <name type="common">Amphioxus</name>
    <dbReference type="NCBI Taxonomy" id="7741"/>
    <lineage>
        <taxon>Eukaryota</taxon>
        <taxon>Metazoa</taxon>
        <taxon>Chordata</taxon>
        <taxon>Cephalochordata</taxon>
        <taxon>Leptocardii</taxon>
        <taxon>Amphioxiformes</taxon>
        <taxon>Branchiostomatidae</taxon>
        <taxon>Branchiostoma</taxon>
    </lineage>
</organism>
<dbReference type="SUPFAM" id="SSF48726">
    <property type="entry name" value="Immunoglobulin"/>
    <property type="match status" value="2"/>
</dbReference>
<comment type="subcellular location">
    <subcellularLocation>
        <location evidence="1">Membrane</location>
        <topology evidence="1">Single-pass type I membrane protein</topology>
    </subcellularLocation>
</comment>
<keyword evidence="8" id="KW-1185">Reference proteome</keyword>
<dbReference type="InterPro" id="IPR036179">
    <property type="entry name" value="Ig-like_dom_sf"/>
</dbReference>
<keyword evidence="3" id="KW-1015">Disulfide bond</keyword>
<evidence type="ECO:0000259" key="7">
    <source>
        <dbReference type="PROSITE" id="PS50835"/>
    </source>
</evidence>
<evidence type="ECO:0000256" key="5">
    <source>
        <dbReference type="ARBA" id="ARBA00023319"/>
    </source>
</evidence>
<dbReference type="GO" id="GO:0005911">
    <property type="term" value="C:cell-cell junction"/>
    <property type="evidence" value="ECO:0007669"/>
    <property type="project" value="TreeGrafter"/>
</dbReference>
<keyword evidence="6" id="KW-0732">Signal</keyword>
<dbReference type="KEGG" id="bbel:109481948"/>
<dbReference type="AlphaFoldDB" id="A0A6P5A199"/>
<protein>
    <submittedName>
        <fullName evidence="9">Cell adhesion molecule 3-like</fullName>
    </submittedName>
</protein>
<dbReference type="RefSeq" id="XP_019640124.1">
    <property type="nucleotide sequence ID" value="XM_019784565.1"/>
</dbReference>
<dbReference type="GO" id="GO:0005886">
    <property type="term" value="C:plasma membrane"/>
    <property type="evidence" value="ECO:0007669"/>
    <property type="project" value="TreeGrafter"/>
</dbReference>
<evidence type="ECO:0000313" key="9">
    <source>
        <dbReference type="RefSeq" id="XP_019640124.1"/>
    </source>
</evidence>
<dbReference type="InterPro" id="IPR003599">
    <property type="entry name" value="Ig_sub"/>
</dbReference>